<dbReference type="GO" id="GO:0015031">
    <property type="term" value="P:protein transport"/>
    <property type="evidence" value="ECO:0007669"/>
    <property type="project" value="UniProtKB-KW"/>
</dbReference>
<dbReference type="Gene3D" id="3.30.1150.10">
    <property type="match status" value="1"/>
</dbReference>
<comment type="caution">
    <text evidence="13">The sequence shown here is derived from an EMBL/GenBank/DDBJ whole genome shotgun (WGS) entry which is preliminary data.</text>
</comment>
<dbReference type="GO" id="GO:0098797">
    <property type="term" value="C:plasma membrane protein complex"/>
    <property type="evidence" value="ECO:0007669"/>
    <property type="project" value="TreeGrafter"/>
</dbReference>
<proteinExistence type="inferred from homology"/>
<dbReference type="PANTHER" id="PTHR33446:SF2">
    <property type="entry name" value="PROTEIN TONB"/>
    <property type="match status" value="1"/>
</dbReference>
<dbReference type="OrthoDB" id="9792439at2"/>
<evidence type="ECO:0000256" key="11">
    <source>
        <dbReference type="SAM" id="Phobius"/>
    </source>
</evidence>
<keyword evidence="8 11" id="KW-1133">Transmembrane helix</keyword>
<keyword evidence="9 11" id="KW-0472">Membrane</keyword>
<feature type="domain" description="TonB C-terminal" evidence="12">
    <location>
        <begin position="102"/>
        <end position="196"/>
    </location>
</feature>
<sequence>MHILRGTLRRTHSGRRCGMNTPVQRPIEPPPQEPPRKGSSPLLWILLLVVLVILGWYVLSQRGARETTELPPTPVIDDPAAAPAEREPAARTTPRETAPARPADREARPVAQPEIPYPPAAARSREEGSLVLLVQVDANGNATDVTVEKRSGLRDLDRAAQQAVRDWKFEPAIKGGKPTASAVRVPIDFTLADAPR</sequence>
<evidence type="ECO:0000259" key="12">
    <source>
        <dbReference type="PROSITE" id="PS52015"/>
    </source>
</evidence>
<accession>A0A4R5UCT7</accession>
<dbReference type="Proteomes" id="UP000295543">
    <property type="component" value="Unassembled WGS sequence"/>
</dbReference>
<dbReference type="EMBL" id="SMTG01000002">
    <property type="protein sequence ID" value="TDK33089.1"/>
    <property type="molecule type" value="Genomic_DNA"/>
</dbReference>
<keyword evidence="6 11" id="KW-0812">Transmembrane</keyword>
<evidence type="ECO:0000313" key="14">
    <source>
        <dbReference type="Proteomes" id="UP000295543"/>
    </source>
</evidence>
<dbReference type="Pfam" id="PF03544">
    <property type="entry name" value="TonB_C"/>
    <property type="match status" value="1"/>
</dbReference>
<keyword evidence="7" id="KW-0653">Protein transport</keyword>
<keyword evidence="4" id="KW-1003">Cell membrane</keyword>
<comment type="subcellular location">
    <subcellularLocation>
        <location evidence="1">Cell inner membrane</location>
        <topology evidence="1">Single-pass membrane protein</topology>
        <orientation evidence="1">Periplasmic side</orientation>
    </subcellularLocation>
</comment>
<protein>
    <submittedName>
        <fullName evidence="13">Energy transducer TonB</fullName>
    </submittedName>
</protein>
<dbReference type="GO" id="GO:0031992">
    <property type="term" value="F:energy transducer activity"/>
    <property type="evidence" value="ECO:0007669"/>
    <property type="project" value="TreeGrafter"/>
</dbReference>
<evidence type="ECO:0000256" key="3">
    <source>
        <dbReference type="ARBA" id="ARBA00022448"/>
    </source>
</evidence>
<gene>
    <name evidence="13" type="ORF">E2F49_03315</name>
</gene>
<evidence type="ECO:0000256" key="10">
    <source>
        <dbReference type="SAM" id="MobiDB-lite"/>
    </source>
</evidence>
<comment type="similarity">
    <text evidence="2">Belongs to the TonB family.</text>
</comment>
<evidence type="ECO:0000256" key="1">
    <source>
        <dbReference type="ARBA" id="ARBA00004383"/>
    </source>
</evidence>
<evidence type="ECO:0000256" key="4">
    <source>
        <dbReference type="ARBA" id="ARBA00022475"/>
    </source>
</evidence>
<name>A0A4R5UCT7_9GAMM</name>
<dbReference type="InterPro" id="IPR037682">
    <property type="entry name" value="TonB_C"/>
</dbReference>
<evidence type="ECO:0000256" key="9">
    <source>
        <dbReference type="ARBA" id="ARBA00023136"/>
    </source>
</evidence>
<dbReference type="InterPro" id="IPR006260">
    <property type="entry name" value="TonB/TolA_C"/>
</dbReference>
<dbReference type="PANTHER" id="PTHR33446">
    <property type="entry name" value="PROTEIN TONB-RELATED"/>
    <property type="match status" value="1"/>
</dbReference>
<dbReference type="SUPFAM" id="SSF74653">
    <property type="entry name" value="TolA/TonB C-terminal domain"/>
    <property type="match status" value="1"/>
</dbReference>
<keyword evidence="3" id="KW-0813">Transport</keyword>
<feature type="region of interest" description="Disordered" evidence="10">
    <location>
        <begin position="1"/>
        <end position="37"/>
    </location>
</feature>
<dbReference type="PROSITE" id="PS52015">
    <property type="entry name" value="TONB_CTD"/>
    <property type="match status" value="1"/>
</dbReference>
<keyword evidence="14" id="KW-1185">Reference proteome</keyword>
<evidence type="ECO:0000256" key="6">
    <source>
        <dbReference type="ARBA" id="ARBA00022692"/>
    </source>
</evidence>
<feature type="region of interest" description="Disordered" evidence="10">
    <location>
        <begin position="66"/>
        <end position="123"/>
    </location>
</feature>
<evidence type="ECO:0000256" key="2">
    <source>
        <dbReference type="ARBA" id="ARBA00006555"/>
    </source>
</evidence>
<reference evidence="13 14" key="1">
    <citation type="submission" date="2019-03" db="EMBL/GenBank/DDBJ databases">
        <title>Luteimonas zhaokaii sp.nov., isolated from the rectal contents of Plateau pika in Yushu, Qinghai Province, China.</title>
        <authorList>
            <person name="Zhang G."/>
        </authorList>
    </citation>
    <scope>NUCLEOTIDE SEQUENCE [LARGE SCALE GENOMIC DNA]</scope>
    <source>
        <strain evidence="13 14">THG-MD21</strain>
    </source>
</reference>
<evidence type="ECO:0000256" key="8">
    <source>
        <dbReference type="ARBA" id="ARBA00022989"/>
    </source>
</evidence>
<dbReference type="GO" id="GO:0055085">
    <property type="term" value="P:transmembrane transport"/>
    <property type="evidence" value="ECO:0007669"/>
    <property type="project" value="InterPro"/>
</dbReference>
<keyword evidence="5" id="KW-0997">Cell inner membrane</keyword>
<evidence type="ECO:0000256" key="7">
    <source>
        <dbReference type="ARBA" id="ARBA00022927"/>
    </source>
</evidence>
<dbReference type="AlphaFoldDB" id="A0A4R5UCT7"/>
<evidence type="ECO:0000256" key="5">
    <source>
        <dbReference type="ARBA" id="ARBA00022519"/>
    </source>
</evidence>
<dbReference type="InterPro" id="IPR051045">
    <property type="entry name" value="TonB-dependent_transducer"/>
</dbReference>
<dbReference type="NCBIfam" id="TIGR01352">
    <property type="entry name" value="tonB_Cterm"/>
    <property type="match status" value="1"/>
</dbReference>
<feature type="compositionally biased region" description="Low complexity" evidence="10">
    <location>
        <begin position="90"/>
        <end position="101"/>
    </location>
</feature>
<organism evidence="13 14">
    <name type="scientific">Luteimonas terrae</name>
    <dbReference type="NCBI Taxonomy" id="1530191"/>
    <lineage>
        <taxon>Bacteria</taxon>
        <taxon>Pseudomonadati</taxon>
        <taxon>Pseudomonadota</taxon>
        <taxon>Gammaproteobacteria</taxon>
        <taxon>Lysobacterales</taxon>
        <taxon>Lysobacteraceae</taxon>
        <taxon>Luteimonas</taxon>
    </lineage>
</organism>
<evidence type="ECO:0000313" key="13">
    <source>
        <dbReference type="EMBL" id="TDK33089.1"/>
    </source>
</evidence>
<feature type="transmembrane region" description="Helical" evidence="11">
    <location>
        <begin position="42"/>
        <end position="59"/>
    </location>
</feature>